<evidence type="ECO:0000313" key="2">
    <source>
        <dbReference type="EMBL" id="TDP30253.1"/>
    </source>
</evidence>
<dbReference type="EMBL" id="SNXJ01000001">
    <property type="protein sequence ID" value="TDP30253.1"/>
    <property type="molecule type" value="Genomic_DNA"/>
</dbReference>
<dbReference type="EMBL" id="UGSQ01000003">
    <property type="protein sequence ID" value="SUB26753.1"/>
    <property type="molecule type" value="Genomic_DNA"/>
</dbReference>
<evidence type="ECO:0000313" key="3">
    <source>
        <dbReference type="Proteomes" id="UP000255113"/>
    </source>
</evidence>
<evidence type="ECO:0000313" key="1">
    <source>
        <dbReference type="EMBL" id="SUB26753.1"/>
    </source>
</evidence>
<protein>
    <submittedName>
        <fullName evidence="1">Uncharacterized protein</fullName>
    </submittedName>
</protein>
<evidence type="ECO:0000313" key="4">
    <source>
        <dbReference type="Proteomes" id="UP000294683"/>
    </source>
</evidence>
<sequence>MTILDHKIGENAILPCELGYLLLNKNVQDLTTQVLFVS</sequence>
<organism evidence="1 3">
    <name type="scientific">Avibacterium gallinarum</name>
    <name type="common">Pasteurella gallinarum</name>
    <dbReference type="NCBI Taxonomy" id="755"/>
    <lineage>
        <taxon>Bacteria</taxon>
        <taxon>Pseudomonadati</taxon>
        <taxon>Pseudomonadota</taxon>
        <taxon>Gammaproteobacteria</taxon>
        <taxon>Pasteurellales</taxon>
        <taxon>Pasteurellaceae</taxon>
        <taxon>Avibacterium</taxon>
    </lineage>
</organism>
<reference evidence="2 4" key="2">
    <citation type="submission" date="2019-03" db="EMBL/GenBank/DDBJ databases">
        <title>Genomic Encyclopedia of Type Strains, Phase IV (KMG-IV): sequencing the most valuable type-strain genomes for metagenomic binning, comparative biology and taxonomic classification.</title>
        <authorList>
            <person name="Goeker M."/>
        </authorList>
    </citation>
    <scope>NUCLEOTIDE SEQUENCE [LARGE SCALE GENOMIC DNA]</scope>
    <source>
        <strain evidence="2 4">DSM 17481</strain>
    </source>
</reference>
<keyword evidence="4" id="KW-1185">Reference proteome</keyword>
<dbReference type="AlphaFoldDB" id="A0A379AX13"/>
<dbReference type="Proteomes" id="UP000294683">
    <property type="component" value="Unassembled WGS sequence"/>
</dbReference>
<proteinExistence type="predicted"/>
<accession>A0A379AX13</accession>
<reference evidence="1 3" key="1">
    <citation type="submission" date="2018-06" db="EMBL/GenBank/DDBJ databases">
        <authorList>
            <consortium name="Pathogen Informatics"/>
            <person name="Doyle S."/>
        </authorList>
    </citation>
    <scope>NUCLEOTIDE SEQUENCE [LARGE SCALE GENOMIC DNA]</scope>
    <source>
        <strain evidence="1 3">NCTC11188</strain>
    </source>
</reference>
<name>A0A379AX13_AVIGA</name>
<dbReference type="Proteomes" id="UP000255113">
    <property type="component" value="Unassembled WGS sequence"/>
</dbReference>
<gene>
    <name evidence="2" type="ORF">EV689_101283</name>
    <name evidence="1" type="ORF">NCTC11188_01115</name>
</gene>